<dbReference type="AlphaFoldDB" id="A0A5N6KVM0"/>
<keyword evidence="2" id="KW-1133">Transmembrane helix</keyword>
<feature type="transmembrane region" description="Helical" evidence="2">
    <location>
        <begin position="6"/>
        <end position="28"/>
    </location>
</feature>
<gene>
    <name evidence="3" type="ORF">FH972_023504</name>
</gene>
<dbReference type="EMBL" id="VIBQ01000014">
    <property type="protein sequence ID" value="KAB8349477.1"/>
    <property type="molecule type" value="Genomic_DNA"/>
</dbReference>
<evidence type="ECO:0000256" key="1">
    <source>
        <dbReference type="SAM" id="MobiDB-lite"/>
    </source>
</evidence>
<evidence type="ECO:0000256" key="2">
    <source>
        <dbReference type="SAM" id="Phobius"/>
    </source>
</evidence>
<feature type="transmembrane region" description="Helical" evidence="2">
    <location>
        <begin position="241"/>
        <end position="261"/>
    </location>
</feature>
<keyword evidence="2" id="KW-0812">Transmembrane</keyword>
<comment type="caution">
    <text evidence="3">The sequence shown here is derived from an EMBL/GenBank/DDBJ whole genome shotgun (WGS) entry which is preliminary data.</text>
</comment>
<dbReference type="Proteomes" id="UP000327013">
    <property type="component" value="Unassembled WGS sequence"/>
</dbReference>
<keyword evidence="2" id="KW-0472">Membrane</keyword>
<reference evidence="3 4" key="1">
    <citation type="submission" date="2019-06" db="EMBL/GenBank/DDBJ databases">
        <title>A chromosomal-level reference genome of Carpinus fangiana (Coryloideae, Betulaceae).</title>
        <authorList>
            <person name="Yang X."/>
            <person name="Wang Z."/>
            <person name="Zhang L."/>
            <person name="Hao G."/>
            <person name="Liu J."/>
            <person name="Yang Y."/>
        </authorList>
    </citation>
    <scope>NUCLEOTIDE SEQUENCE [LARGE SCALE GENOMIC DNA]</scope>
    <source>
        <strain evidence="3">Cfa_2016G</strain>
        <tissue evidence="3">Leaf</tissue>
    </source>
</reference>
<organism evidence="3 4">
    <name type="scientific">Carpinus fangiana</name>
    <dbReference type="NCBI Taxonomy" id="176857"/>
    <lineage>
        <taxon>Eukaryota</taxon>
        <taxon>Viridiplantae</taxon>
        <taxon>Streptophyta</taxon>
        <taxon>Embryophyta</taxon>
        <taxon>Tracheophyta</taxon>
        <taxon>Spermatophyta</taxon>
        <taxon>Magnoliopsida</taxon>
        <taxon>eudicotyledons</taxon>
        <taxon>Gunneridae</taxon>
        <taxon>Pentapetalae</taxon>
        <taxon>rosids</taxon>
        <taxon>fabids</taxon>
        <taxon>Fagales</taxon>
        <taxon>Betulaceae</taxon>
        <taxon>Carpinus</taxon>
    </lineage>
</organism>
<protein>
    <submittedName>
        <fullName evidence="3">Uncharacterized protein</fullName>
    </submittedName>
</protein>
<keyword evidence="4" id="KW-1185">Reference proteome</keyword>
<name>A0A5N6KVM0_9ROSI</name>
<evidence type="ECO:0000313" key="4">
    <source>
        <dbReference type="Proteomes" id="UP000327013"/>
    </source>
</evidence>
<evidence type="ECO:0000313" key="3">
    <source>
        <dbReference type="EMBL" id="KAB8349477.1"/>
    </source>
</evidence>
<proteinExistence type="predicted"/>
<accession>A0A5N6KVM0</accession>
<feature type="transmembrane region" description="Helical" evidence="2">
    <location>
        <begin position="123"/>
        <end position="143"/>
    </location>
</feature>
<feature type="transmembrane region" description="Helical" evidence="2">
    <location>
        <begin position="80"/>
        <end position="103"/>
    </location>
</feature>
<sequence length="323" mass="34373">MAVARIASLAQAITAFLVFALGVVIIGLQENAINRVATISFNNAYTPARNQTASDASQPADPMFEVKLLGEGTDLQSSHAVVAAGAIALVCGFIGLGACLARVTSQLSTTRVQAPPRRSAGPYLTAFLGAAAFIAALVVFAYATAKTNNGDSIPIPPGLYIPQAGRNLTSGRPFSAANDAYYNTFGGGIIGGAYPANYRSSGFLLHYYTLEGYTCQARNFALNRNSHGLDTVCMLSMAARWILIPLFLVALVMTATGIYMIRSAPVVTHDSAPAKIPAPTIMRMQHEKNFQKTLKESGSVQHPPPRPQAPQIKKMQKPGREMK</sequence>
<feature type="region of interest" description="Disordered" evidence="1">
    <location>
        <begin position="287"/>
        <end position="323"/>
    </location>
</feature>